<proteinExistence type="predicted"/>
<accession>A0AAD3HFK8</accession>
<dbReference type="GO" id="GO:0032040">
    <property type="term" value="C:small-subunit processome"/>
    <property type="evidence" value="ECO:0007669"/>
    <property type="project" value="TreeGrafter"/>
</dbReference>
<evidence type="ECO:0000313" key="6">
    <source>
        <dbReference type="Proteomes" id="UP001054902"/>
    </source>
</evidence>
<protein>
    <submittedName>
        <fullName evidence="5">Uncharacterized protein</fullName>
    </submittedName>
</protein>
<evidence type="ECO:0000313" key="5">
    <source>
        <dbReference type="EMBL" id="GFH61339.1"/>
    </source>
</evidence>
<dbReference type="Proteomes" id="UP001054902">
    <property type="component" value="Unassembled WGS sequence"/>
</dbReference>
<feature type="compositionally biased region" description="Basic and acidic residues" evidence="1">
    <location>
        <begin position="52"/>
        <end position="67"/>
    </location>
</feature>
<feature type="domain" description="U3 small nucleolar RNA-associated protein 20" evidence="3">
    <location>
        <begin position="1985"/>
        <end position="2220"/>
    </location>
</feature>
<dbReference type="GO" id="GO:0030686">
    <property type="term" value="C:90S preribosome"/>
    <property type="evidence" value="ECO:0007669"/>
    <property type="project" value="TreeGrafter"/>
</dbReference>
<organism evidence="5 6">
    <name type="scientific">Chaetoceros tenuissimus</name>
    <dbReference type="NCBI Taxonomy" id="426638"/>
    <lineage>
        <taxon>Eukaryota</taxon>
        <taxon>Sar</taxon>
        <taxon>Stramenopiles</taxon>
        <taxon>Ochrophyta</taxon>
        <taxon>Bacillariophyta</taxon>
        <taxon>Coscinodiscophyceae</taxon>
        <taxon>Chaetocerotophycidae</taxon>
        <taxon>Chaetocerotales</taxon>
        <taxon>Chaetocerotaceae</taxon>
        <taxon>Chaetoceros</taxon>
    </lineage>
</organism>
<reference evidence="5 6" key="1">
    <citation type="journal article" date="2021" name="Sci. Rep.">
        <title>The genome of the diatom Chaetoceros tenuissimus carries an ancient integrated fragment of an extant virus.</title>
        <authorList>
            <person name="Hongo Y."/>
            <person name="Kimura K."/>
            <person name="Takaki Y."/>
            <person name="Yoshida Y."/>
            <person name="Baba S."/>
            <person name="Kobayashi G."/>
            <person name="Nagasaki K."/>
            <person name="Hano T."/>
            <person name="Tomaru Y."/>
        </authorList>
    </citation>
    <scope>NUCLEOTIDE SEQUENCE [LARGE SCALE GENOMIC DNA]</scope>
    <source>
        <strain evidence="5 6">NIES-3715</strain>
    </source>
</reference>
<gene>
    <name evidence="5" type="ORF">CTEN210_17815</name>
</gene>
<evidence type="ECO:0000259" key="2">
    <source>
        <dbReference type="Pfam" id="PF07539"/>
    </source>
</evidence>
<evidence type="ECO:0000259" key="3">
    <source>
        <dbReference type="Pfam" id="PF20416"/>
    </source>
</evidence>
<evidence type="ECO:0000259" key="4">
    <source>
        <dbReference type="Pfam" id="PF23099"/>
    </source>
</evidence>
<keyword evidence="6" id="KW-1185">Reference proteome</keyword>
<feature type="region of interest" description="Disordered" evidence="1">
    <location>
        <begin position="2234"/>
        <end position="2267"/>
    </location>
</feature>
<dbReference type="PANTHER" id="PTHR17695:SF11">
    <property type="entry name" value="SMALL SUBUNIT PROCESSOME COMPONENT 20 HOMOLOG"/>
    <property type="match status" value="1"/>
</dbReference>
<dbReference type="InterPro" id="IPR046523">
    <property type="entry name" value="UTP20_dom"/>
</dbReference>
<name>A0AAD3HFK8_9STRA</name>
<feature type="domain" description="U3 small nucleolar RNA-associated protein 20 N-terminal" evidence="2">
    <location>
        <begin position="1128"/>
        <end position="1777"/>
    </location>
</feature>
<feature type="region of interest" description="Disordered" evidence="1">
    <location>
        <begin position="2973"/>
        <end position="3029"/>
    </location>
</feature>
<feature type="compositionally biased region" description="Acidic residues" evidence="1">
    <location>
        <begin position="2234"/>
        <end position="2245"/>
    </location>
</feature>
<dbReference type="PANTHER" id="PTHR17695">
    <property type="entry name" value="SMALL SUBUNIT PROCESSOME COMPONENT 20 HOMOLOG"/>
    <property type="match status" value="1"/>
</dbReference>
<dbReference type="Pfam" id="PF23099">
    <property type="entry name" value="UTP20_C"/>
    <property type="match status" value="1"/>
</dbReference>
<evidence type="ECO:0000256" key="1">
    <source>
        <dbReference type="SAM" id="MobiDB-lite"/>
    </source>
</evidence>
<dbReference type="Pfam" id="PF07539">
    <property type="entry name" value="UTP20_N"/>
    <property type="match status" value="1"/>
</dbReference>
<dbReference type="InterPro" id="IPR057525">
    <property type="entry name" value="UTP20_C"/>
</dbReference>
<dbReference type="SUPFAM" id="SSF48371">
    <property type="entry name" value="ARM repeat"/>
    <property type="match status" value="2"/>
</dbReference>
<comment type="caution">
    <text evidence="5">The sequence shown here is derived from an EMBL/GenBank/DDBJ whole genome shotgun (WGS) entry which is preliminary data.</text>
</comment>
<dbReference type="InterPro" id="IPR016024">
    <property type="entry name" value="ARM-type_fold"/>
</dbReference>
<feature type="compositionally biased region" description="Basic residues" evidence="1">
    <location>
        <begin position="2995"/>
        <end position="3020"/>
    </location>
</feature>
<dbReference type="InterPro" id="IPR011430">
    <property type="entry name" value="UTP20_N"/>
</dbReference>
<dbReference type="Pfam" id="PF20416">
    <property type="entry name" value="UTP20"/>
    <property type="match status" value="1"/>
</dbReference>
<dbReference type="InterPro" id="IPR052575">
    <property type="entry name" value="SSU_processome_comp_20"/>
</dbReference>
<feature type="domain" description="U3 small nucleolar RNA-associated protein 20 C-terminal" evidence="4">
    <location>
        <begin position="2737"/>
        <end position="3014"/>
    </location>
</feature>
<sequence>MNNHQHVKSFNPDADGKNRIKFVSAKQRAKQASADVYRSYKRRTGVVTSAASREERVHHRDQFNDSSKKRKKRKIISDASGEKKVVITDKDFFSDDEEEQLMELDVNSTFQMELDLARDRNASTLFSKCYYELSPLVGSLPEILHHAEKIVHILMSYVLSLHDAPKDPSPEEIWKASSLKKNRKLFVVNIATTDVLHLLSVLARDLRHEIHPYVHTYILPRIVNDLINPPSPTNEDGSKKSLALDVTVVETAFRTLSYIFRYDASSFLNEKTESKEDTDDKSEGCLEMMRKYYGSVLTHKSEFVRRLGAESFAPLVRKLKSNTSKKKHIRRVVRSLATSSANVVQFKVTDQNDILSKCFEPNLEHNSIVEKSRDNALDGVALLLFYVVRGVPGKLHSKSKAVLKILLSNLVPSEKEAGMKMTDIECFKRKVVFDFISLVMYKIRGQIIDGKNFEALWDLMFSQLRSSMESSKSGKSGFHVSFGHIVDIVTECVSHREGALLKSDSFPQLSELNSQKMTSLLEEILQPDFYRQLPPLNQTKVLRLFCASWRAFSKHVSFGRRMRDFISTISKGEDMVVDPILVMSRELLPFLSEDQASQYLAPKILEAVADKVDGDSHDNLLVTLHAVATSRLVQTTDVFSEKDDSDDLFSTDLAHKCYLPKHTKSTLIDECLKEFDISKATIDKNVLVHLGYTARIVPFLVLLRSDGSGKENSDLAEKILKKIKKVLEKIWKSNIDKVLERDLIVASSLLVEASVFTISDSIAQGNGKGSILKTVQQIAVISNNMLSKFPQSVLAVKASAELAVLMKKAELAFSLESNKLLDILSSNLKASNHFLRLHTLRILATLPQLPYVTDFDELDLDEDLDERDFQKPKSQKSSSVVGYLTGMCDILETMLLIETTEINLHNERRLTTAVNRIEVLGRSGKLPALYSEAAANYMFGLLYVKFLPLWTTAVRAISALVTGHEVSVWPTIANQLDLVMSSSYFVHDNENNNDQEVSDDEGIGSDMGKEHSLISRWDESSGEDSAFFGEQLRRAKSAGRVSRHQSTDRMTVFENVWKVLESVPQISTKKSRVIVPIFLEFLHEQYYLFHDDDPDAKELGMSSLSNQAETESDDVGRWSKDLLDQRQLQKKLVAFLKMFGKVKGMQQLYKHKYLLVIFQSFLSNPDTVIANIALDCIIGFKLPYVIPYINDLRGMLSKSQMREVLTKFDLSIENGSVDIEHRSDLFPIIIRILFGRLSARGGGGKSSKDSPAVRRAAILSFMSGFKAENSELDYFVHMMVRNFIPSDTDMNISEMGHGNVAHFRDMIQAVKSDVFASVPNQRQEGFLNLLSDVIKKLGFSVSNFIPTFVELILGILGNIEVPKEDEKMDDASDEEPEGVIGSSRNGKLRSLCFNRLSELMSQFAGHIDFSQFSETLWAVTSRALGTLPSSTINASNAPSLLVLLVTMSAHDSLLPILAVNNKAVVQVFKCLSESSRSNVVDAALKFIDNLLSEGGVYESNDGMVESPGKDRIGVELVTKHVSLLIAQFTQRLKCSDGDAMTTRNLASRELNILCRVTLLLADENSLDQDKKETLATLCSLLLPYLSFEQRLNEDTQLDVLQILISIIPRLDPEKAKSHVQTFSRLLGPNKSSAGIKSIVLRQEIVKCLGTIGRITKSASLSSAVSAMDSLNAPNPKHVDEWDFERLLPVLNALGNESSDTGSWRSFVENDNLAESIKSLMPLLYCCFNLLHDEDGVLSRGAFKALSTLVSTASAEGNAEWVRLISTTFMACLRVGLKCHNVASRKNFILLISAVTKEFVEKGDPTLCSDLDILRSEDEPELDFFLNITHVQVHRRVRALGRLRKRLLSCDQIDDCPITVQSFVHILLPIALHPIYECDKKDEEAYVMEAVSCIGAITRLLPWGKYQNVLWTALTQISRHQSREANIINLICSILDSFRFVVEEPVFSENGEIDEKSKETFIWRQLNGKLIPTIDGLLMKDTVDRNGTKNKSLRAPIALALVKLLRKLPNEMFKSKFPRLVTVICQALRNRASDERDVARKTMSKIVLEVETKYLIDIFQEMAITLNEGYKLHVRTATLHSILLSLSKAEGVFPSQSFDDCVPSIVDILQQDIFGTASEMKEAEATKKRLVKEAGGSKGLGCIEFVSRMIDFSPSKFVDASSNSSSIHTLVNPFLSRLQDPEVPSSVIRKVKEVLNKVILGLSQNLSVASEEMLPFVYATISPFLILDSRINEEEDEDIDDSDEEEEKKLEVSKSGRSKRKNEDDKKKAVRKVFNWTPSQLKSAKDSSDAYEMKVNAQKEMRKVLDGESAPKLTGVSRYESLKSKTKDLNSPATACALSFGLGLLHSHLKKNKSKINVAMSDPFVRILFQCVKYSKHDSAVLLSLKSLQVMLRLDLPSIPKYRKELAKCILKILSSLSCNTQNEMVQGGFKTLTLLLVLDRSQAIAYLDNVEQVQKKVADSNGKKSIDSNEEQILDKGQMHVLLSILRSALTDAEHHNSTFGVIKAITASKYVSPEFYDLMEEILKMTVQSQKKTMRQQAARIFMQYLVEYPMGKAKLENHLKQLVLNVKYQYEDGRMSALELVHGVINKLPLPLLEEYTQLFFLPLVLQLANDESNQCREKVGEIIKLHFSRLSTGVLQSLYDYAERWAKDTSGGQLQRIAIQLYGLFVESRLDFMKRGKKMDSLVIYAKEVLNSAIGDIDHTSVLEAGDWEIIYFCLHAIEKVGEASKSLLWNEPDLWKSTIACLAHAHPWVQLISSRIIHTHFSSCTGNQFEKSSNKSAASALAKEAGLLFEIVRNLCFEINSEEEHQSQKITTMAIKNLLWIVKLMESHPHLFLNDRELEGDSSDDEDNEEMTVSKNPLTWLITRLSNIAKKRGVLRRKAVFKAFAAIASVSDEKLLENHLELMIEPMNRVIVETEARDEHVAFSRKHMSSNFSSESEADLPREVLELLEDKVGTEKFINVLSSVKSKAREKRESRKQAIAREAIYDPEKAAKRKISKQQKEKSRKKRRIQEKKKGRGVFTSKPRL</sequence>
<feature type="region of interest" description="Disordered" evidence="1">
    <location>
        <begin position="51"/>
        <end position="75"/>
    </location>
</feature>
<dbReference type="EMBL" id="BLLK01000074">
    <property type="protein sequence ID" value="GFH61339.1"/>
    <property type="molecule type" value="Genomic_DNA"/>
</dbReference>